<accession>I7JDQ8</accession>
<organism evidence="1 2">
    <name type="scientific">Babesia microti (strain RI)</name>
    <dbReference type="NCBI Taxonomy" id="1133968"/>
    <lineage>
        <taxon>Eukaryota</taxon>
        <taxon>Sar</taxon>
        <taxon>Alveolata</taxon>
        <taxon>Apicomplexa</taxon>
        <taxon>Aconoidasida</taxon>
        <taxon>Piroplasmida</taxon>
        <taxon>Babesiidae</taxon>
        <taxon>Babesia</taxon>
    </lineage>
</organism>
<reference evidence="1 2" key="1">
    <citation type="journal article" date="2012" name="Nucleic Acids Res.">
        <title>Sequencing of the smallest Apicomplexan genome from the human pathogen Babesia microti.</title>
        <authorList>
            <person name="Cornillot E."/>
            <person name="Hadj-Kaddour K."/>
            <person name="Dassouli A."/>
            <person name="Noel B."/>
            <person name="Ranwez V."/>
            <person name="Vacherie B."/>
            <person name="Augagneur Y."/>
            <person name="Bres V."/>
            <person name="Duclos A."/>
            <person name="Randazzo S."/>
            <person name="Carcy B."/>
            <person name="Debierre-Grockiego F."/>
            <person name="Delbecq S."/>
            <person name="Moubri-Menage K."/>
            <person name="Shams-Eldin H."/>
            <person name="Usmani-Brown S."/>
            <person name="Bringaud F."/>
            <person name="Wincker P."/>
            <person name="Vivares C.P."/>
            <person name="Schwarz R.T."/>
            <person name="Schetters T.P."/>
            <person name="Krause P.J."/>
            <person name="Gorenflot A."/>
            <person name="Berry V."/>
            <person name="Barbe V."/>
            <person name="Ben Mamoun C."/>
        </authorList>
    </citation>
    <scope>NUCLEOTIDE SEQUENCE [LARGE SCALE GENOMIC DNA]</scope>
    <source>
        <strain evidence="1 2">RI</strain>
    </source>
</reference>
<dbReference type="RefSeq" id="XP_012650368.1">
    <property type="nucleotide sequence ID" value="XM_012794914.1"/>
</dbReference>
<dbReference type="KEGG" id="bmic:BmR1_04g08915"/>
<keyword evidence="2" id="KW-1185">Reference proteome</keyword>
<gene>
    <name evidence="1" type="ORF">BmR1_04g08915</name>
</gene>
<evidence type="ECO:0000313" key="1">
    <source>
        <dbReference type="EMBL" id="CCF75960.1"/>
    </source>
</evidence>
<protein>
    <submittedName>
        <fullName evidence="1">Uncharacterized protein</fullName>
    </submittedName>
</protein>
<dbReference type="VEuPathDB" id="PiroplasmaDB:BmR1_04g08915"/>
<dbReference type="AlphaFoldDB" id="I7JDQ8"/>
<dbReference type="EMBL" id="LN871599">
    <property type="protein sequence ID" value="CCF75960.1"/>
    <property type="molecule type" value="Genomic_DNA"/>
</dbReference>
<reference evidence="1 2" key="3">
    <citation type="journal article" date="2016" name="Sci. Rep.">
        <title>Genome-wide diversity and gene expression profiling of Babesia microti isolates identify polymorphic genes that mediate host-pathogen interactions.</title>
        <authorList>
            <person name="Silva J.C."/>
            <person name="Cornillot E."/>
            <person name="McCracken C."/>
            <person name="Usmani-Brown S."/>
            <person name="Dwivedi A."/>
            <person name="Ifeonu O.O."/>
            <person name="Crabtree J."/>
            <person name="Gotia H.T."/>
            <person name="Virji A.Z."/>
            <person name="Reynes C."/>
            <person name="Colinge J."/>
            <person name="Kumar V."/>
            <person name="Lawres L."/>
            <person name="Pazzi J.E."/>
            <person name="Pablo J.V."/>
            <person name="Hung C."/>
            <person name="Brancato J."/>
            <person name="Kumari P."/>
            <person name="Orvis J."/>
            <person name="Tretina K."/>
            <person name="Chibucos M."/>
            <person name="Ott S."/>
            <person name="Sadzewicz L."/>
            <person name="Sengamalay N."/>
            <person name="Shetty A.C."/>
            <person name="Su Q."/>
            <person name="Tallon L."/>
            <person name="Fraser C.M."/>
            <person name="Frutos R."/>
            <person name="Molina D.M."/>
            <person name="Krause P.J."/>
            <person name="Ben Mamoun C."/>
        </authorList>
    </citation>
    <scope>NUCLEOTIDE SEQUENCE [LARGE SCALE GENOMIC DNA]</scope>
    <source>
        <strain evidence="1 2">RI</strain>
    </source>
</reference>
<evidence type="ECO:0000313" key="2">
    <source>
        <dbReference type="Proteomes" id="UP000002899"/>
    </source>
</evidence>
<sequence>MASNIEAMLNSSLDDIKKSYNKGKISKNVAKKGAKANKGNYNIIRGNKNTNKNKKNKFRGAKNLKNKLFNMDLDNVPRRMNRTTNEMGQKITIDARKNRNKGIRTIFTKKVGNSSQNLVQKSKKKLPSKPTFTDSELAGIKIFAKLDQTPEPLLSQKDMYVPLPESGSIPVPNNDVHGTLNERFTR</sequence>
<dbReference type="GeneID" id="24426414"/>
<dbReference type="Proteomes" id="UP000002899">
    <property type="component" value="Chromosome IV"/>
</dbReference>
<reference evidence="1 2" key="2">
    <citation type="journal article" date="2013" name="PLoS ONE">
        <title>Whole genome mapping and re-organization of the nuclear and mitochondrial genomes of Babesia microti isolates.</title>
        <authorList>
            <person name="Cornillot E."/>
            <person name="Dassouli A."/>
            <person name="Garg A."/>
            <person name="Pachikara N."/>
            <person name="Randazzo S."/>
            <person name="Depoix D."/>
            <person name="Carcy B."/>
            <person name="Delbecq S."/>
            <person name="Frutos R."/>
            <person name="Silva J.C."/>
            <person name="Sutton R."/>
            <person name="Krause P.J."/>
            <person name="Mamoun C.B."/>
        </authorList>
    </citation>
    <scope>NUCLEOTIDE SEQUENCE [LARGE SCALE GENOMIC DNA]</scope>
    <source>
        <strain evidence="1 2">RI</strain>
    </source>
</reference>
<proteinExistence type="predicted"/>
<name>I7JDQ8_BABMR</name>